<dbReference type="GO" id="GO:0008813">
    <property type="term" value="F:chorismate lyase activity"/>
    <property type="evidence" value="ECO:0007669"/>
    <property type="project" value="UniProtKB-UniRule"/>
</dbReference>
<comment type="similarity">
    <text evidence="4">Belongs to the UbiC family.</text>
</comment>
<dbReference type="PANTHER" id="PTHR38683">
    <property type="entry name" value="CHORISMATE PYRUVATE-LYASE"/>
    <property type="match status" value="1"/>
</dbReference>
<comment type="function">
    <text evidence="4">Removes the pyruvyl group from chorismate, with concomitant aromatization of the ring, to provide 4-hydroxybenzoate (4HB) for the ubiquinone pathway.</text>
</comment>
<sequence length="172" mass="19019">MTAVISLNAPWLAADTLRLPEKLQPWLLEPASLTARLKAHCQQFRLALLAETTTELPDFLWPCLPAISGACVRREVLMSCNQQPAVYAQSWLPESSRRQLHQLTALGEQPLGEFLFQFPDLCRGPIEVARLQLAEATAGIAAGEYWARRSVFSVADAPLLVAEVFLPAVELL</sequence>
<dbReference type="eggNOG" id="COG3161">
    <property type="taxonomic scope" value="Bacteria"/>
</dbReference>
<name>I9DRX0_9ALTE</name>
<feature type="binding site" evidence="4">
    <location>
        <position position="74"/>
    </location>
    <ligand>
        <name>substrate</name>
    </ligand>
</feature>
<evidence type="ECO:0000256" key="4">
    <source>
        <dbReference type="HAMAP-Rule" id="MF_01632"/>
    </source>
</evidence>
<dbReference type="EC" id="4.1.3.40" evidence="4"/>
<keyword evidence="6" id="KW-1185">Reference proteome</keyword>
<dbReference type="AlphaFoldDB" id="I9DRX0"/>
<comment type="catalytic activity">
    <reaction evidence="4">
        <text>chorismate = 4-hydroxybenzoate + pyruvate</text>
        <dbReference type="Rhea" id="RHEA:16505"/>
        <dbReference type="ChEBI" id="CHEBI:15361"/>
        <dbReference type="ChEBI" id="CHEBI:17879"/>
        <dbReference type="ChEBI" id="CHEBI:29748"/>
        <dbReference type="EC" id="4.1.3.40"/>
    </reaction>
</comment>
<comment type="subcellular location">
    <subcellularLocation>
        <location evidence="4">Cytoplasm</location>
    </subcellularLocation>
</comment>
<dbReference type="EMBL" id="AKKU01000015">
    <property type="protein sequence ID" value="EIW88810.1"/>
    <property type="molecule type" value="Genomic_DNA"/>
</dbReference>
<dbReference type="STRING" id="1195246.AGRI_08490"/>
<dbReference type="GO" id="GO:0006744">
    <property type="term" value="P:ubiquinone biosynthetic process"/>
    <property type="evidence" value="ECO:0007669"/>
    <property type="project" value="UniProtKB-UniRule"/>
</dbReference>
<accession>I9DRX0</accession>
<dbReference type="SUPFAM" id="SSF64288">
    <property type="entry name" value="Chorismate lyase-like"/>
    <property type="match status" value="1"/>
</dbReference>
<dbReference type="PATRIC" id="fig|1195246.3.peg.1670"/>
<dbReference type="HAMAP" id="MF_01632">
    <property type="entry name" value="UbiC"/>
    <property type="match status" value="1"/>
</dbReference>
<gene>
    <name evidence="4" type="primary">ubiC</name>
    <name evidence="5" type="ORF">AGRI_08490</name>
</gene>
<keyword evidence="2 4" id="KW-0831">Ubiquinone biosynthesis</keyword>
<dbReference type="Gene3D" id="3.40.1410.10">
    <property type="entry name" value="Chorismate lyase-like"/>
    <property type="match status" value="1"/>
</dbReference>
<dbReference type="GO" id="GO:0005829">
    <property type="term" value="C:cytosol"/>
    <property type="evidence" value="ECO:0007669"/>
    <property type="project" value="TreeGrafter"/>
</dbReference>
<comment type="pathway">
    <text evidence="4">Cofactor biosynthesis; ubiquinone biosynthesis.</text>
</comment>
<protein>
    <recommendedName>
        <fullName evidence="4">Probable chorismate pyruvate-lyase</fullName>
        <shortName evidence="4">CL</shortName>
        <shortName evidence="4">CPL</shortName>
        <ecNumber evidence="4">4.1.3.40</ecNumber>
    </recommendedName>
</protein>
<keyword evidence="3 4" id="KW-0456">Lyase</keyword>
<dbReference type="GO" id="GO:0042866">
    <property type="term" value="P:pyruvate biosynthetic process"/>
    <property type="evidence" value="ECO:0007669"/>
    <property type="project" value="UniProtKB-UniRule"/>
</dbReference>
<dbReference type="Proteomes" id="UP000035062">
    <property type="component" value="Unassembled WGS sequence"/>
</dbReference>
<dbReference type="Pfam" id="PF04345">
    <property type="entry name" value="Chor_lyase"/>
    <property type="match status" value="1"/>
</dbReference>
<feature type="binding site" evidence="4">
    <location>
        <position position="163"/>
    </location>
    <ligand>
        <name>substrate</name>
    </ligand>
</feature>
<comment type="caution">
    <text evidence="4">Lacks conserved residue(s) required for the propagation of feature annotation.</text>
</comment>
<proteinExistence type="inferred from homology"/>
<reference evidence="5 6" key="1">
    <citation type="journal article" date="2012" name="J. Bacteriol.">
        <title>Genome Sequence of Pectin-Degrading Alishewanella agri, Isolated from Landfill Soil.</title>
        <authorList>
            <person name="Kim J."/>
            <person name="Jung J."/>
            <person name="Sung J.S."/>
            <person name="Chun J."/>
            <person name="Park W."/>
        </authorList>
    </citation>
    <scope>NUCLEOTIDE SEQUENCE [LARGE SCALE GENOMIC DNA]</scope>
    <source>
        <strain evidence="5 6">BL06</strain>
    </source>
</reference>
<evidence type="ECO:0000313" key="6">
    <source>
        <dbReference type="Proteomes" id="UP000035062"/>
    </source>
</evidence>
<keyword evidence="1 4" id="KW-0963">Cytoplasm</keyword>
<dbReference type="RefSeq" id="WP_008984558.1">
    <property type="nucleotide sequence ID" value="NZ_AKKU01000015.1"/>
</dbReference>
<evidence type="ECO:0000256" key="1">
    <source>
        <dbReference type="ARBA" id="ARBA00022490"/>
    </source>
</evidence>
<keyword evidence="4 5" id="KW-0670">Pyruvate</keyword>
<comment type="caution">
    <text evidence="5">The sequence shown here is derived from an EMBL/GenBank/DDBJ whole genome shotgun (WGS) entry which is preliminary data.</text>
</comment>
<dbReference type="InterPro" id="IPR028978">
    <property type="entry name" value="Chorismate_lyase_/UTRA_dom_sf"/>
</dbReference>
<feature type="binding site" evidence="4">
    <location>
        <position position="111"/>
    </location>
    <ligand>
        <name>substrate</name>
    </ligand>
</feature>
<evidence type="ECO:0000256" key="3">
    <source>
        <dbReference type="ARBA" id="ARBA00023239"/>
    </source>
</evidence>
<evidence type="ECO:0000313" key="5">
    <source>
        <dbReference type="EMBL" id="EIW88810.1"/>
    </source>
</evidence>
<evidence type="ECO:0000256" key="2">
    <source>
        <dbReference type="ARBA" id="ARBA00022688"/>
    </source>
</evidence>
<dbReference type="PANTHER" id="PTHR38683:SF1">
    <property type="entry name" value="CHORISMATE PYRUVATE-LYASE"/>
    <property type="match status" value="1"/>
</dbReference>
<dbReference type="UniPathway" id="UPA00232"/>
<dbReference type="InterPro" id="IPR007440">
    <property type="entry name" value="Chorismate--pyruvate_lyase"/>
</dbReference>
<organism evidence="5 6">
    <name type="scientific">Alishewanella agri BL06</name>
    <dbReference type="NCBI Taxonomy" id="1195246"/>
    <lineage>
        <taxon>Bacteria</taxon>
        <taxon>Pseudomonadati</taxon>
        <taxon>Pseudomonadota</taxon>
        <taxon>Gammaproteobacteria</taxon>
        <taxon>Alteromonadales</taxon>
        <taxon>Alteromonadaceae</taxon>
        <taxon>Alishewanella</taxon>
    </lineage>
</organism>